<dbReference type="SUPFAM" id="SSF55447">
    <property type="entry name" value="CO dehydrogenase flavoprotein C-terminal domain-like"/>
    <property type="match status" value="1"/>
</dbReference>
<dbReference type="Pfam" id="PF03450">
    <property type="entry name" value="CO_deh_flav_C"/>
    <property type="match status" value="1"/>
</dbReference>
<dbReference type="Gene3D" id="3.30.465.10">
    <property type="match status" value="1"/>
</dbReference>
<comment type="caution">
    <text evidence="5">The sequence shown here is derived from an EMBL/GenBank/DDBJ whole genome shotgun (WGS) entry which is preliminary data.</text>
</comment>
<dbReference type="InterPro" id="IPR002346">
    <property type="entry name" value="Mopterin_DH_FAD-bd"/>
</dbReference>
<evidence type="ECO:0000256" key="2">
    <source>
        <dbReference type="ARBA" id="ARBA00022827"/>
    </source>
</evidence>
<dbReference type="AlphaFoldDB" id="A0A4Y3QS08"/>
<name>A0A4Y3QS08_STRCI</name>
<feature type="domain" description="FAD-binding PCMH-type" evidence="4">
    <location>
        <begin position="9"/>
        <end position="184"/>
    </location>
</feature>
<organism evidence="5 6">
    <name type="scientific">Streptomyces cacaoi</name>
    <dbReference type="NCBI Taxonomy" id="1898"/>
    <lineage>
        <taxon>Bacteria</taxon>
        <taxon>Bacillati</taxon>
        <taxon>Actinomycetota</taxon>
        <taxon>Actinomycetes</taxon>
        <taxon>Kitasatosporales</taxon>
        <taxon>Streptomycetaceae</taxon>
        <taxon>Streptomyces</taxon>
    </lineage>
</organism>
<dbReference type="InterPro" id="IPR016169">
    <property type="entry name" value="FAD-bd_PCMH_sub2"/>
</dbReference>
<keyword evidence="6" id="KW-1185">Reference proteome</keyword>
<accession>A0A4Y3QS08</accession>
<dbReference type="SMART" id="SM01092">
    <property type="entry name" value="CO_deh_flav_C"/>
    <property type="match status" value="1"/>
</dbReference>
<dbReference type="GO" id="GO:0016491">
    <property type="term" value="F:oxidoreductase activity"/>
    <property type="evidence" value="ECO:0007669"/>
    <property type="project" value="UniProtKB-KW"/>
</dbReference>
<keyword evidence="1" id="KW-0285">Flavoprotein</keyword>
<dbReference type="InterPro" id="IPR016167">
    <property type="entry name" value="FAD-bd_PCMH_sub1"/>
</dbReference>
<evidence type="ECO:0000256" key="3">
    <source>
        <dbReference type="ARBA" id="ARBA00023002"/>
    </source>
</evidence>
<dbReference type="InterPro" id="IPR036683">
    <property type="entry name" value="CO_DH_flav_C_dom_sf"/>
</dbReference>
<dbReference type="InterPro" id="IPR005107">
    <property type="entry name" value="CO_DH_flav_C"/>
</dbReference>
<reference evidence="5 6" key="1">
    <citation type="submission" date="2019-06" db="EMBL/GenBank/DDBJ databases">
        <title>Whole genome shotgun sequence of Streptomyces cacaoi subsp. cacaoi NBRC 12748.</title>
        <authorList>
            <person name="Hosoyama A."/>
            <person name="Uohara A."/>
            <person name="Ohji S."/>
            <person name="Ichikawa N."/>
        </authorList>
    </citation>
    <scope>NUCLEOTIDE SEQUENCE [LARGE SCALE GENOMIC DNA]</scope>
    <source>
        <strain evidence="5 6">NBRC 12748</strain>
    </source>
</reference>
<evidence type="ECO:0000256" key="1">
    <source>
        <dbReference type="ARBA" id="ARBA00022630"/>
    </source>
</evidence>
<dbReference type="Pfam" id="PF00941">
    <property type="entry name" value="FAD_binding_5"/>
    <property type="match status" value="1"/>
</dbReference>
<sequence>MSLRKGSVVKPPVFEYMAPATVEETVRALARHGARAAPLAGGQSLVPLLNRRRVRPDVVVDLGRVAGLDTVRVADGAVRIGALARLRTLERHETLGAALPVLRQTVRLVAHPQIRTRATLGGSLCHADPAAELPALAVALGARLRLAGAGGERELDAEEFFRPGRTARRPGELLTEITLPLRDGFTHRFVEIPRHAHGGLPLVGVCAGTRREADGTVTAARIAAAGAADRPLRLRGAERALTGGPLTEEAVARALDAAASAAAPPADPHGDAAYRTALLRTALRRALAAAPHPGTDPKERA</sequence>
<dbReference type="InterPro" id="IPR036318">
    <property type="entry name" value="FAD-bd_PCMH-like_sf"/>
</dbReference>
<dbReference type="GO" id="GO:0071949">
    <property type="term" value="F:FAD binding"/>
    <property type="evidence" value="ECO:0007669"/>
    <property type="project" value="InterPro"/>
</dbReference>
<evidence type="ECO:0000313" key="5">
    <source>
        <dbReference type="EMBL" id="GEB47719.1"/>
    </source>
</evidence>
<evidence type="ECO:0000259" key="4">
    <source>
        <dbReference type="PROSITE" id="PS51387"/>
    </source>
</evidence>
<dbReference type="InterPro" id="IPR016166">
    <property type="entry name" value="FAD-bd_PCMH"/>
</dbReference>
<gene>
    <name evidence="5" type="primary">cutM_1</name>
    <name evidence="5" type="ORF">SCA03_02700</name>
</gene>
<dbReference type="PANTHER" id="PTHR42659:SF2">
    <property type="entry name" value="XANTHINE DEHYDROGENASE SUBUNIT C-RELATED"/>
    <property type="match status" value="1"/>
</dbReference>
<dbReference type="Gene3D" id="3.30.390.50">
    <property type="entry name" value="CO dehydrogenase flavoprotein, C-terminal domain"/>
    <property type="match status" value="1"/>
</dbReference>
<keyword evidence="3" id="KW-0560">Oxidoreductase</keyword>
<dbReference type="PROSITE" id="PS51387">
    <property type="entry name" value="FAD_PCMH"/>
    <property type="match status" value="1"/>
</dbReference>
<dbReference type="EMBL" id="BJMM01000002">
    <property type="protein sequence ID" value="GEB47719.1"/>
    <property type="molecule type" value="Genomic_DNA"/>
</dbReference>
<dbReference type="Gene3D" id="3.30.43.10">
    <property type="entry name" value="Uridine Diphospho-n-acetylenolpyruvylglucosamine Reductase, domain 2"/>
    <property type="match status" value="1"/>
</dbReference>
<dbReference type="InterPro" id="IPR051312">
    <property type="entry name" value="Diverse_Substr_Oxidored"/>
</dbReference>
<dbReference type="PANTHER" id="PTHR42659">
    <property type="entry name" value="XANTHINE DEHYDROGENASE SUBUNIT C-RELATED"/>
    <property type="match status" value="1"/>
</dbReference>
<dbReference type="Proteomes" id="UP000319210">
    <property type="component" value="Unassembled WGS sequence"/>
</dbReference>
<dbReference type="SUPFAM" id="SSF56176">
    <property type="entry name" value="FAD-binding/transporter-associated domain-like"/>
    <property type="match status" value="1"/>
</dbReference>
<proteinExistence type="predicted"/>
<keyword evidence="2" id="KW-0274">FAD</keyword>
<protein>
    <submittedName>
        <fullName evidence="5">Carbon-monoxide dehydrogenase medium subunit</fullName>
    </submittedName>
</protein>
<evidence type="ECO:0000313" key="6">
    <source>
        <dbReference type="Proteomes" id="UP000319210"/>
    </source>
</evidence>